<keyword evidence="3 6" id="KW-0805">Transcription regulation</keyword>
<evidence type="ECO:0000256" key="1">
    <source>
        <dbReference type="ARBA" id="ARBA00004123"/>
    </source>
</evidence>
<proteinExistence type="inferred from homology"/>
<evidence type="ECO:0000256" key="3">
    <source>
        <dbReference type="ARBA" id="ARBA00023015"/>
    </source>
</evidence>
<accession>A0AAV0U460</accession>
<dbReference type="GO" id="GO:0003712">
    <property type="term" value="F:transcription coregulator activity"/>
    <property type="evidence" value="ECO:0007669"/>
    <property type="project" value="InterPro"/>
</dbReference>
<dbReference type="GO" id="GO:0070847">
    <property type="term" value="C:core mediator complex"/>
    <property type="evidence" value="ECO:0007669"/>
    <property type="project" value="TreeGrafter"/>
</dbReference>
<keyword evidence="9" id="KW-1185">Reference proteome</keyword>
<evidence type="ECO:0000256" key="6">
    <source>
        <dbReference type="RuleBase" id="RU364060"/>
    </source>
</evidence>
<gene>
    <name evidence="8" type="ORF">HBR001_LOCUS5085</name>
</gene>
<protein>
    <recommendedName>
        <fullName evidence="6">Mediator of RNA polymerase II transcription subunit 7</fullName>
    </recommendedName>
</protein>
<evidence type="ECO:0000256" key="5">
    <source>
        <dbReference type="ARBA" id="ARBA00023242"/>
    </source>
</evidence>
<feature type="compositionally biased region" description="Basic and acidic residues" evidence="7">
    <location>
        <begin position="213"/>
        <end position="222"/>
    </location>
</feature>
<dbReference type="GO" id="GO:0006357">
    <property type="term" value="P:regulation of transcription by RNA polymerase II"/>
    <property type="evidence" value="ECO:0007669"/>
    <property type="project" value="InterPro"/>
</dbReference>
<evidence type="ECO:0000256" key="2">
    <source>
        <dbReference type="ARBA" id="ARBA00009994"/>
    </source>
</evidence>
<comment type="subcellular location">
    <subcellularLocation>
        <location evidence="1 6">Nucleus</location>
    </subcellularLocation>
</comment>
<evidence type="ECO:0000313" key="9">
    <source>
        <dbReference type="Proteomes" id="UP001162031"/>
    </source>
</evidence>
<dbReference type="EMBL" id="CANTFL010001078">
    <property type="protein sequence ID" value="CAI5731143.1"/>
    <property type="molecule type" value="Genomic_DNA"/>
</dbReference>
<comment type="subunit">
    <text evidence="6">Component of the Mediator complex.</text>
</comment>
<name>A0AAV0U460_HYABA</name>
<dbReference type="AlphaFoldDB" id="A0AAV0U460"/>
<comment type="function">
    <text evidence="6">Component of the Mediator complex, a coactivator involved in the regulated transcription of nearly all RNA polymerase II-dependent genes. Mediator functions as a bridge to convey information from gene-specific regulatory proteins to the basal RNA polymerase II transcription machinery.</text>
</comment>
<dbReference type="Proteomes" id="UP001162031">
    <property type="component" value="Unassembled WGS sequence"/>
</dbReference>
<dbReference type="InterPro" id="IPR009244">
    <property type="entry name" value="Mediatior_Med7"/>
</dbReference>
<sequence length="262" mass="29015">MDERQEQPEEDAPEIVSEFPAPPKFFVLYADGEESGPAPPAPMSPTYHMFGSPYSTHDVVPDLLQPGKKLYASESDDSGAAASVDYKMQMKKINRSLLANFVELVDILIKKPVLFNEKLDEVELLFLNMHNLINAFRPHQARETVIQMLETQVQERRDAARDIRRTIDESRRAVERVHAELHETTDDLAAAEGASTAGAGDDVEMENVDGVADMDKGDDGAHASEAVSAVTLTPAQQEQAQKAREARQMQEQFFSALEAAMS</sequence>
<comment type="caution">
    <text evidence="8">The sequence shown here is derived from an EMBL/GenBank/DDBJ whole genome shotgun (WGS) entry which is preliminary data.</text>
</comment>
<dbReference type="SUPFAM" id="SSF140718">
    <property type="entry name" value="Mediator hinge subcomplex-like"/>
    <property type="match status" value="1"/>
</dbReference>
<feature type="region of interest" description="Disordered" evidence="7">
    <location>
        <begin position="211"/>
        <end position="247"/>
    </location>
</feature>
<dbReference type="InterPro" id="IPR044888">
    <property type="entry name" value="Mediatior_Med7_sf"/>
</dbReference>
<keyword evidence="6" id="KW-0010">Activator</keyword>
<organism evidence="8 9">
    <name type="scientific">Hyaloperonospora brassicae</name>
    <name type="common">Brassica downy mildew</name>
    <name type="synonym">Peronospora brassicae</name>
    <dbReference type="NCBI Taxonomy" id="162125"/>
    <lineage>
        <taxon>Eukaryota</taxon>
        <taxon>Sar</taxon>
        <taxon>Stramenopiles</taxon>
        <taxon>Oomycota</taxon>
        <taxon>Peronosporomycetes</taxon>
        <taxon>Peronosporales</taxon>
        <taxon>Peronosporaceae</taxon>
        <taxon>Hyaloperonospora</taxon>
    </lineage>
</organism>
<evidence type="ECO:0000256" key="7">
    <source>
        <dbReference type="SAM" id="MobiDB-lite"/>
    </source>
</evidence>
<evidence type="ECO:0000256" key="4">
    <source>
        <dbReference type="ARBA" id="ARBA00023163"/>
    </source>
</evidence>
<evidence type="ECO:0000313" key="8">
    <source>
        <dbReference type="EMBL" id="CAI5731143.1"/>
    </source>
</evidence>
<reference evidence="8" key="1">
    <citation type="submission" date="2022-12" db="EMBL/GenBank/DDBJ databases">
        <authorList>
            <person name="Webb A."/>
        </authorList>
    </citation>
    <scope>NUCLEOTIDE SEQUENCE</scope>
    <source>
        <strain evidence="8">Hp1</strain>
    </source>
</reference>
<dbReference type="InterPro" id="IPR037212">
    <property type="entry name" value="Med7/Med21-like"/>
</dbReference>
<keyword evidence="4 6" id="KW-0804">Transcription</keyword>
<keyword evidence="5 6" id="KW-0539">Nucleus</keyword>
<comment type="similarity">
    <text evidence="2 6">Belongs to the Mediator complex subunit 7 family.</text>
</comment>
<dbReference type="Pfam" id="PF05983">
    <property type="entry name" value="Med7"/>
    <property type="match status" value="1"/>
</dbReference>
<dbReference type="PANTHER" id="PTHR21428:SF11">
    <property type="entry name" value="MEDIATOR OF RNA POLYMERASE II TRANSCRIPTION SUBUNIT 7"/>
    <property type="match status" value="1"/>
</dbReference>
<dbReference type="PANTHER" id="PTHR21428">
    <property type="entry name" value="MEDIATOR OF RNA POLYMERASE II TRANSCRIPTION SUBUNIT 7"/>
    <property type="match status" value="1"/>
</dbReference>
<dbReference type="GO" id="GO:0016592">
    <property type="term" value="C:mediator complex"/>
    <property type="evidence" value="ECO:0007669"/>
    <property type="project" value="InterPro"/>
</dbReference>
<dbReference type="Gene3D" id="6.10.140.200">
    <property type="match status" value="1"/>
</dbReference>